<dbReference type="PROSITE" id="PS50125">
    <property type="entry name" value="GUANYLATE_CYCLASE_2"/>
    <property type="match status" value="1"/>
</dbReference>
<keyword evidence="1" id="KW-1133">Transmembrane helix</keyword>
<sequence length="702" mass="76867">MAVDATRKKRIGAFARNVRGLREAGTVQIIGMVIFVAFSIFIARYSWALPGGQEPTAITSDAERALYDTRAYLAADLVEQDDRIVLVVFDDQSLINLEKRSPLPRGALAEALRNLDGMGAKAIGIDILFDQPQAEDIDLVETLRAMETPTSIAYATVATNSNDIMYQQQQFLDEFMNAVEDGGTNAKRASIRLDDDFGATRVWPDIVPELPPLLGRAMLEDASGPYAQFEGYEGAIEYRRPLRADFGDDPEESPDTQAVVEEPLFLTLSIELFLDLDPAVAEFVAQEIEGKYVLIGGDILDYDRVVTSFTSWTGAEPSGLSVHGELIAQMLDGKRLTQIPMWSIWVMALVVVGSAIVVALLEWSAQKLVPLLLGLGAIYVGLPFVLHFNEVDTYGLPAVGWLVAWIITFTVVTAAARSAGAAQRSFAQGALGKYIPQDIAEAIIDEPDLLSLGGQKRDIYVMFSDLEGFTKMSHAIEPEMVAKLLNRYLEMLSKVVLDHGGVIDKYVGDAVVAFWGAPIAREDDAVRALNAGYAIWQAGEDFRREVAEMDPSLPKIGKTRVGLHYGEAVVGNFGGETRIQYTALGDSMNTAARLEAANKPLQSNVSASREIIEKAKADWWVPMGRIVLRGRAQPVDIYHPKPGFPVEDKHKLEEAVQLIDSNHELAVELIDQVVAGHPEDSALENYATRIRNLDNGGAYVLG</sequence>
<dbReference type="AlphaFoldDB" id="A0A074N292"/>
<dbReference type="PANTHER" id="PTHR43081:SF1">
    <property type="entry name" value="ADENYLATE CYCLASE, TERMINAL-DIFFERENTIATION SPECIFIC"/>
    <property type="match status" value="1"/>
</dbReference>
<dbReference type="eggNOG" id="COG2114">
    <property type="taxonomic scope" value="Bacteria"/>
</dbReference>
<dbReference type="eggNOG" id="COG4252">
    <property type="taxonomic scope" value="Bacteria"/>
</dbReference>
<feature type="transmembrane region" description="Helical" evidence="1">
    <location>
        <begin position="394"/>
        <end position="416"/>
    </location>
</feature>
<keyword evidence="1" id="KW-0472">Membrane</keyword>
<dbReference type="SMART" id="SM01080">
    <property type="entry name" value="CHASE2"/>
    <property type="match status" value="1"/>
</dbReference>
<evidence type="ECO:0000313" key="3">
    <source>
        <dbReference type="EMBL" id="KEO92032.1"/>
    </source>
</evidence>
<dbReference type="InterPro" id="IPR007890">
    <property type="entry name" value="CHASE2"/>
</dbReference>
<feature type="transmembrane region" description="Helical" evidence="1">
    <location>
        <begin position="26"/>
        <end position="47"/>
    </location>
</feature>
<dbReference type="GO" id="GO:0004016">
    <property type="term" value="F:adenylate cyclase activity"/>
    <property type="evidence" value="ECO:0007669"/>
    <property type="project" value="UniProtKB-ARBA"/>
</dbReference>
<feature type="transmembrane region" description="Helical" evidence="1">
    <location>
        <begin position="368"/>
        <end position="388"/>
    </location>
</feature>
<dbReference type="Pfam" id="PF05226">
    <property type="entry name" value="CHASE2"/>
    <property type="match status" value="1"/>
</dbReference>
<feature type="domain" description="Guanylate cyclase" evidence="2">
    <location>
        <begin position="460"/>
        <end position="595"/>
    </location>
</feature>
<name>A0A074N292_ERYLO</name>
<evidence type="ECO:0000313" key="4">
    <source>
        <dbReference type="Proteomes" id="UP000027647"/>
    </source>
</evidence>
<proteinExistence type="predicted"/>
<dbReference type="PANTHER" id="PTHR43081">
    <property type="entry name" value="ADENYLATE CYCLASE, TERMINAL-DIFFERENTIATION SPECIFIC-RELATED"/>
    <property type="match status" value="1"/>
</dbReference>
<dbReference type="Proteomes" id="UP000027647">
    <property type="component" value="Unassembled WGS sequence"/>
</dbReference>
<dbReference type="SMART" id="SM00044">
    <property type="entry name" value="CYCc"/>
    <property type="match status" value="1"/>
</dbReference>
<keyword evidence="1" id="KW-0812">Transmembrane</keyword>
<dbReference type="CDD" id="cd07302">
    <property type="entry name" value="CHD"/>
    <property type="match status" value="1"/>
</dbReference>
<dbReference type="OrthoDB" id="9789782at2"/>
<dbReference type="GO" id="GO:0035556">
    <property type="term" value="P:intracellular signal transduction"/>
    <property type="evidence" value="ECO:0007669"/>
    <property type="project" value="InterPro"/>
</dbReference>
<gene>
    <name evidence="3" type="ORF">EH31_05005</name>
</gene>
<comment type="caution">
    <text evidence="3">The sequence shown here is derived from an EMBL/GenBank/DDBJ whole genome shotgun (WGS) entry which is preliminary data.</text>
</comment>
<organism evidence="3 4">
    <name type="scientific">Erythrobacter longus</name>
    <dbReference type="NCBI Taxonomy" id="1044"/>
    <lineage>
        <taxon>Bacteria</taxon>
        <taxon>Pseudomonadati</taxon>
        <taxon>Pseudomonadota</taxon>
        <taxon>Alphaproteobacteria</taxon>
        <taxon>Sphingomonadales</taxon>
        <taxon>Erythrobacteraceae</taxon>
        <taxon>Erythrobacter/Porphyrobacter group</taxon>
        <taxon>Erythrobacter</taxon>
    </lineage>
</organism>
<dbReference type="Pfam" id="PF00211">
    <property type="entry name" value="Guanylate_cyc"/>
    <property type="match status" value="1"/>
</dbReference>
<dbReference type="EMBL" id="JMIW01000001">
    <property type="protein sequence ID" value="KEO92032.1"/>
    <property type="molecule type" value="Genomic_DNA"/>
</dbReference>
<evidence type="ECO:0000256" key="1">
    <source>
        <dbReference type="SAM" id="Phobius"/>
    </source>
</evidence>
<evidence type="ECO:0000259" key="2">
    <source>
        <dbReference type="PROSITE" id="PS50125"/>
    </source>
</evidence>
<reference evidence="3 4" key="1">
    <citation type="submission" date="2014-04" db="EMBL/GenBank/DDBJ databases">
        <title>A comprehensive comparison of genomes of Erythrobacter spp. strains.</title>
        <authorList>
            <person name="Zheng Q."/>
        </authorList>
    </citation>
    <scope>NUCLEOTIDE SEQUENCE [LARGE SCALE GENOMIC DNA]</scope>
    <source>
        <strain evidence="3 4">DSM 6997</strain>
    </source>
</reference>
<dbReference type="STRING" id="1044.EH31_05005"/>
<dbReference type="RefSeq" id="WP_051698936.1">
    <property type="nucleotide sequence ID" value="NZ_JMIW01000001.1"/>
</dbReference>
<dbReference type="SUPFAM" id="SSF55073">
    <property type="entry name" value="Nucleotide cyclase"/>
    <property type="match status" value="1"/>
</dbReference>
<accession>A0A074N292</accession>
<dbReference type="GO" id="GO:0006171">
    <property type="term" value="P:cAMP biosynthetic process"/>
    <property type="evidence" value="ECO:0007669"/>
    <property type="project" value="TreeGrafter"/>
</dbReference>
<dbReference type="InterPro" id="IPR029787">
    <property type="entry name" value="Nucleotide_cyclase"/>
</dbReference>
<keyword evidence="4" id="KW-1185">Reference proteome</keyword>
<dbReference type="InterPro" id="IPR050697">
    <property type="entry name" value="Adenylyl/Guanylyl_Cyclase_3/4"/>
</dbReference>
<feature type="transmembrane region" description="Helical" evidence="1">
    <location>
        <begin position="342"/>
        <end position="361"/>
    </location>
</feature>
<protein>
    <submittedName>
        <fullName evidence="3">Guanylate cyclase</fullName>
    </submittedName>
</protein>
<dbReference type="Gene3D" id="3.30.70.1230">
    <property type="entry name" value="Nucleotide cyclase"/>
    <property type="match status" value="1"/>
</dbReference>
<dbReference type="InterPro" id="IPR001054">
    <property type="entry name" value="A/G_cyclase"/>
</dbReference>